<accession>A0A821TW69</accession>
<evidence type="ECO:0000313" key="2">
    <source>
        <dbReference type="EMBL" id="CAF4879613.1"/>
    </source>
</evidence>
<reference evidence="2" key="1">
    <citation type="submission" date="2021-02" db="EMBL/GenBank/DDBJ databases">
        <authorList>
            <person name="Nowell W R."/>
        </authorList>
    </citation>
    <scope>NUCLEOTIDE SEQUENCE</scope>
</reference>
<feature type="compositionally biased region" description="Polar residues" evidence="1">
    <location>
        <begin position="1"/>
        <end position="13"/>
    </location>
</feature>
<sequence length="66" mass="7107">KSPRTNSTGSSASFRPHPYHAGRSAMSYQADAKLTTPITINTKPHQSTNHTNRDDIPLLSAATAET</sequence>
<name>A0A821TW69_9BILA</name>
<protein>
    <submittedName>
        <fullName evidence="2">Uncharacterized protein</fullName>
    </submittedName>
</protein>
<gene>
    <name evidence="2" type="ORF">UJA718_LOCUS44635</name>
</gene>
<feature type="non-terminal residue" evidence="2">
    <location>
        <position position="1"/>
    </location>
</feature>
<evidence type="ECO:0000313" key="3">
    <source>
        <dbReference type="Proteomes" id="UP000663873"/>
    </source>
</evidence>
<dbReference type="AlphaFoldDB" id="A0A821TW69"/>
<dbReference type="Proteomes" id="UP000663873">
    <property type="component" value="Unassembled WGS sequence"/>
</dbReference>
<feature type="compositionally biased region" description="Polar residues" evidence="1">
    <location>
        <begin position="36"/>
        <end position="50"/>
    </location>
</feature>
<proteinExistence type="predicted"/>
<dbReference type="EMBL" id="CAJOBP010069942">
    <property type="protein sequence ID" value="CAF4879613.1"/>
    <property type="molecule type" value="Genomic_DNA"/>
</dbReference>
<evidence type="ECO:0000256" key="1">
    <source>
        <dbReference type="SAM" id="MobiDB-lite"/>
    </source>
</evidence>
<organism evidence="2 3">
    <name type="scientific">Rotaria socialis</name>
    <dbReference type="NCBI Taxonomy" id="392032"/>
    <lineage>
        <taxon>Eukaryota</taxon>
        <taxon>Metazoa</taxon>
        <taxon>Spiralia</taxon>
        <taxon>Gnathifera</taxon>
        <taxon>Rotifera</taxon>
        <taxon>Eurotatoria</taxon>
        <taxon>Bdelloidea</taxon>
        <taxon>Philodinida</taxon>
        <taxon>Philodinidae</taxon>
        <taxon>Rotaria</taxon>
    </lineage>
</organism>
<keyword evidence="3" id="KW-1185">Reference proteome</keyword>
<feature type="region of interest" description="Disordered" evidence="1">
    <location>
        <begin position="1"/>
        <end position="66"/>
    </location>
</feature>
<comment type="caution">
    <text evidence="2">The sequence shown here is derived from an EMBL/GenBank/DDBJ whole genome shotgun (WGS) entry which is preliminary data.</text>
</comment>
<feature type="non-terminal residue" evidence="2">
    <location>
        <position position="66"/>
    </location>
</feature>